<evidence type="ECO:0000313" key="1">
    <source>
        <dbReference type="EMBL" id="KAA6399758.1"/>
    </source>
</evidence>
<protein>
    <submittedName>
        <fullName evidence="1">Uncharacterized protein</fullName>
    </submittedName>
</protein>
<evidence type="ECO:0000313" key="2">
    <source>
        <dbReference type="Proteomes" id="UP000324800"/>
    </source>
</evidence>
<name>A0A5J4WXF3_9EUKA</name>
<gene>
    <name evidence="1" type="ORF">EZS28_004707</name>
</gene>
<reference evidence="1 2" key="1">
    <citation type="submission" date="2019-03" db="EMBL/GenBank/DDBJ databases">
        <title>Single cell metagenomics reveals metabolic interactions within the superorganism composed of flagellate Streblomastix strix and complex community of Bacteroidetes bacteria on its surface.</title>
        <authorList>
            <person name="Treitli S.C."/>
            <person name="Kolisko M."/>
            <person name="Husnik F."/>
            <person name="Keeling P."/>
            <person name="Hampl V."/>
        </authorList>
    </citation>
    <scope>NUCLEOTIDE SEQUENCE [LARGE SCALE GENOMIC DNA]</scope>
    <source>
        <strain evidence="1">ST1C</strain>
    </source>
</reference>
<sequence>MSVQLLRKGIELLRQGPVELRKVQTSTKSIIHIQNRPIIRQRITQTGIGCTNMKEKVEMITQMMIGQNSHRCRKTQQTIVVIESQPGQKMKPRNTMLHHHNPNIKTNKQKECNRYRYSLNNRLQLKYRSKEGEETNHQTKMTLLKRKYYRKVLLHYRQKRRK</sequence>
<organism evidence="1 2">
    <name type="scientific">Streblomastix strix</name>
    <dbReference type="NCBI Taxonomy" id="222440"/>
    <lineage>
        <taxon>Eukaryota</taxon>
        <taxon>Metamonada</taxon>
        <taxon>Preaxostyla</taxon>
        <taxon>Oxymonadida</taxon>
        <taxon>Streblomastigidae</taxon>
        <taxon>Streblomastix</taxon>
    </lineage>
</organism>
<dbReference type="EMBL" id="SNRW01000687">
    <property type="protein sequence ID" value="KAA6399758.1"/>
    <property type="molecule type" value="Genomic_DNA"/>
</dbReference>
<dbReference type="AlphaFoldDB" id="A0A5J4WXF3"/>
<dbReference type="Proteomes" id="UP000324800">
    <property type="component" value="Unassembled WGS sequence"/>
</dbReference>
<comment type="caution">
    <text evidence="1">The sequence shown here is derived from an EMBL/GenBank/DDBJ whole genome shotgun (WGS) entry which is preliminary data.</text>
</comment>
<accession>A0A5J4WXF3</accession>
<proteinExistence type="predicted"/>